<gene>
    <name evidence="1" type="ORF">KPL71_020026</name>
</gene>
<keyword evidence="2" id="KW-1185">Reference proteome</keyword>
<protein>
    <submittedName>
        <fullName evidence="1">Adenylyl-sulfate kinase 2</fullName>
    </submittedName>
</protein>
<evidence type="ECO:0000313" key="2">
    <source>
        <dbReference type="Proteomes" id="UP000829398"/>
    </source>
</evidence>
<dbReference type="EMBL" id="CM039176">
    <property type="protein sequence ID" value="KAH9712375.1"/>
    <property type="molecule type" value="Genomic_DNA"/>
</dbReference>
<keyword evidence="1" id="KW-0808">Transferase</keyword>
<name>A0ACB8J627_CITSI</name>
<keyword evidence="1" id="KW-0418">Kinase</keyword>
<accession>A0ACB8J627</accession>
<comment type="caution">
    <text evidence="1">The sequence shown here is derived from an EMBL/GenBank/DDBJ whole genome shotgun (WGS) entry which is preliminary data.</text>
</comment>
<reference evidence="2" key="1">
    <citation type="journal article" date="2023" name="Hortic. Res.">
        <title>A chromosome-level phased genome enabling allele-level studies in sweet orange: a case study on citrus Huanglongbing tolerance.</title>
        <authorList>
            <person name="Wu B."/>
            <person name="Yu Q."/>
            <person name="Deng Z."/>
            <person name="Duan Y."/>
            <person name="Luo F."/>
            <person name="Gmitter F. Jr."/>
        </authorList>
    </citation>
    <scope>NUCLEOTIDE SEQUENCE [LARGE SCALE GENOMIC DNA]</scope>
    <source>
        <strain evidence="2">cv. Valencia</strain>
    </source>
</reference>
<proteinExistence type="predicted"/>
<evidence type="ECO:0000313" key="1">
    <source>
        <dbReference type="EMBL" id="KAH9712375.1"/>
    </source>
</evidence>
<organism evidence="1 2">
    <name type="scientific">Citrus sinensis</name>
    <name type="common">Sweet orange</name>
    <name type="synonym">Citrus aurantium var. sinensis</name>
    <dbReference type="NCBI Taxonomy" id="2711"/>
    <lineage>
        <taxon>Eukaryota</taxon>
        <taxon>Viridiplantae</taxon>
        <taxon>Streptophyta</taxon>
        <taxon>Embryophyta</taxon>
        <taxon>Tracheophyta</taxon>
        <taxon>Spermatophyta</taxon>
        <taxon>Magnoliopsida</taxon>
        <taxon>eudicotyledons</taxon>
        <taxon>Gunneridae</taxon>
        <taxon>Pentapetalae</taxon>
        <taxon>rosids</taxon>
        <taxon>malvids</taxon>
        <taxon>Sapindales</taxon>
        <taxon>Rutaceae</taxon>
        <taxon>Aurantioideae</taxon>
        <taxon>Citrus</taxon>
    </lineage>
</organism>
<dbReference type="Proteomes" id="UP000829398">
    <property type="component" value="Chromosome 7"/>
</dbReference>
<sequence length="221" mass="24652">MEKVVAVSAGATRPAICSPSLAEVDFRTSVKMSGFFNVSRLRSLQPIKALEESATASVVQESAAISGNNLCQNSTVAKSTNILWHKNSVDKRDRQQLLQQKGCVIWITGLSGSGKSTLACALSQALHWRGKLTYILDGDNCRHGLNRDLSFKAEDRVENIRRIEKIEMPAVQCCQKEISLRCSWMCHFKCVRQGTQRAFTSLHEKGRSRVLLGLMIHMNHH</sequence>